<keyword evidence="1" id="KW-0812">Transmembrane</keyword>
<proteinExistence type="predicted"/>
<dbReference type="AlphaFoldDB" id="A0ABD2AUC7"/>
<reference evidence="2 3" key="1">
    <citation type="journal article" date="2024" name="Ann. Entomol. Soc. Am.">
        <title>Genomic analyses of the southern and eastern yellowjacket wasps (Hymenoptera: Vespidae) reveal evolutionary signatures of social life.</title>
        <authorList>
            <person name="Catto M.A."/>
            <person name="Caine P.B."/>
            <person name="Orr S.E."/>
            <person name="Hunt B.G."/>
            <person name="Goodisman M.A.D."/>
        </authorList>
    </citation>
    <scope>NUCLEOTIDE SEQUENCE [LARGE SCALE GENOMIC DNA]</scope>
    <source>
        <strain evidence="2">233</strain>
        <tissue evidence="2">Head and thorax</tissue>
    </source>
</reference>
<dbReference type="EMBL" id="JAUDFV010000139">
    <property type="protein sequence ID" value="KAL2723996.1"/>
    <property type="molecule type" value="Genomic_DNA"/>
</dbReference>
<organism evidence="2 3">
    <name type="scientific">Vespula squamosa</name>
    <name type="common">Southern yellow jacket</name>
    <name type="synonym">Wasp</name>
    <dbReference type="NCBI Taxonomy" id="30214"/>
    <lineage>
        <taxon>Eukaryota</taxon>
        <taxon>Metazoa</taxon>
        <taxon>Ecdysozoa</taxon>
        <taxon>Arthropoda</taxon>
        <taxon>Hexapoda</taxon>
        <taxon>Insecta</taxon>
        <taxon>Pterygota</taxon>
        <taxon>Neoptera</taxon>
        <taxon>Endopterygota</taxon>
        <taxon>Hymenoptera</taxon>
        <taxon>Apocrita</taxon>
        <taxon>Aculeata</taxon>
        <taxon>Vespoidea</taxon>
        <taxon>Vespidae</taxon>
        <taxon>Vespinae</taxon>
        <taxon>Vespula</taxon>
    </lineage>
</organism>
<feature type="transmembrane region" description="Helical" evidence="1">
    <location>
        <begin position="30"/>
        <end position="51"/>
    </location>
</feature>
<evidence type="ECO:0000256" key="1">
    <source>
        <dbReference type="SAM" id="Phobius"/>
    </source>
</evidence>
<evidence type="ECO:0000313" key="3">
    <source>
        <dbReference type="Proteomes" id="UP001607302"/>
    </source>
</evidence>
<protein>
    <submittedName>
        <fullName evidence="2">Uncharacterized protein</fullName>
    </submittedName>
</protein>
<gene>
    <name evidence="2" type="ORF">V1478_008509</name>
</gene>
<keyword evidence="1" id="KW-1133">Transmembrane helix</keyword>
<accession>A0ABD2AUC7</accession>
<comment type="caution">
    <text evidence="2">The sequence shown here is derived from an EMBL/GenBank/DDBJ whole genome shotgun (WGS) entry which is preliminary data.</text>
</comment>
<dbReference type="Proteomes" id="UP001607302">
    <property type="component" value="Unassembled WGS sequence"/>
</dbReference>
<sequence>MFISFDKQQFKSMLLDMTVPSALIDRVHSTFLLCLTYNISIINMNLSLFMFKFVYLRKKKEYVNNTHKFYNFKQNHDII</sequence>
<keyword evidence="1" id="KW-0472">Membrane</keyword>
<name>A0ABD2AUC7_VESSQ</name>
<evidence type="ECO:0000313" key="2">
    <source>
        <dbReference type="EMBL" id="KAL2723996.1"/>
    </source>
</evidence>
<keyword evidence="3" id="KW-1185">Reference proteome</keyword>